<dbReference type="Pfam" id="PF13604">
    <property type="entry name" value="AAA_30"/>
    <property type="match status" value="1"/>
</dbReference>
<sequence>MLVGDNNQFTAVGMTGAFNKARKIAGGVKLTEVRRQERAEDRQATEAMGRFAMQETIEIYRKLDVFNIKDNEEEAKTSLVTSFAKEYTEQRDSLKRDDLIAMRSIAIGAYMNEKVAEFNTRVRHELKNSGALKGTELQISSGGRMLPLMKGDQVVFEENSLRYGISNGEVGTILSVKPLVNSFSGSANSKGDGVLRVLVHKADGNKDIIELNTFLDAFNNKRRVKLNHGYALTGYKLQGETVDRMHVYFDRSIGYEAFLVLMSRYRQ</sequence>
<dbReference type="EMBL" id="BAABMM010000049">
    <property type="protein sequence ID" value="GAA5253107.1"/>
    <property type="molecule type" value="Genomic_DNA"/>
</dbReference>
<dbReference type="Gene3D" id="3.40.50.300">
    <property type="entry name" value="P-loop containing nucleotide triphosphate hydrolases"/>
    <property type="match status" value="2"/>
</dbReference>
<dbReference type="SUPFAM" id="SSF52540">
    <property type="entry name" value="P-loop containing nucleoside triphosphate hydrolases"/>
    <property type="match status" value="1"/>
</dbReference>
<dbReference type="Proteomes" id="UP001628124">
    <property type="component" value="Unassembled WGS sequence"/>
</dbReference>
<accession>A0ABP9TVG6</accession>
<reference evidence="1 2" key="1">
    <citation type="journal article" date="2024" name="Microbiol. Immunol.">
        <title>Discovery of a novel spotted fever group Rickettsia, 'Candidatus Rickettsia kedanie,' in unfed larval chigger mites, Leptotrombidium scutellare.</title>
        <authorList>
            <person name="Ogawa M."/>
            <person name="Matsutani M."/>
            <person name="Katayama T."/>
            <person name="Takada N."/>
            <person name="Noda S."/>
            <person name="Takahashi M."/>
            <person name="Kageyama D."/>
            <person name="Hanaoka N."/>
            <person name="Ebihara H."/>
        </authorList>
    </citation>
    <scope>NUCLEOTIDE SEQUENCE [LARGE SCALE GENOMIC DNA]</scope>
    <source>
        <strain evidence="1 2">KNCP2-13</strain>
    </source>
</reference>
<evidence type="ECO:0000313" key="2">
    <source>
        <dbReference type="Proteomes" id="UP001628124"/>
    </source>
</evidence>
<protein>
    <submittedName>
        <fullName evidence="1">Uncharacterized protein</fullName>
    </submittedName>
</protein>
<organism evidence="1 2">
    <name type="scientific">Candidatus Rickettsia kedanie</name>
    <dbReference type="NCBI Taxonomy" id="3115352"/>
    <lineage>
        <taxon>Bacteria</taxon>
        <taxon>Pseudomonadati</taxon>
        <taxon>Pseudomonadota</taxon>
        <taxon>Alphaproteobacteria</taxon>
        <taxon>Rickettsiales</taxon>
        <taxon>Rickettsiaceae</taxon>
        <taxon>Rickettsieae</taxon>
        <taxon>Rickettsia</taxon>
        <taxon>spotted fever group</taxon>
    </lineage>
</organism>
<keyword evidence="2" id="KW-1185">Reference proteome</keyword>
<gene>
    <name evidence="1" type="ORF">KNCP2_13970</name>
</gene>
<dbReference type="InterPro" id="IPR027417">
    <property type="entry name" value="P-loop_NTPase"/>
</dbReference>
<dbReference type="RefSeq" id="WP_412708704.1">
    <property type="nucleotide sequence ID" value="NZ_BAABMM010000049.1"/>
</dbReference>
<proteinExistence type="predicted"/>
<evidence type="ECO:0000313" key="1">
    <source>
        <dbReference type="EMBL" id="GAA5253107.1"/>
    </source>
</evidence>
<dbReference type="Gene3D" id="2.30.30.940">
    <property type="match status" value="1"/>
</dbReference>
<name>A0ABP9TVG6_9RICK</name>
<comment type="caution">
    <text evidence="1">The sequence shown here is derived from an EMBL/GenBank/DDBJ whole genome shotgun (WGS) entry which is preliminary data.</text>
</comment>